<dbReference type="InterPro" id="IPR046519">
    <property type="entry name" value="X-Tfes_XVIPCD"/>
</dbReference>
<dbReference type="Proteomes" id="UP000051254">
    <property type="component" value="Unassembled WGS sequence"/>
</dbReference>
<accession>A0A0R0BIM2</accession>
<dbReference type="STRING" id="266128.ABB25_10475"/>
<dbReference type="Pfam" id="PF20410">
    <property type="entry name" value="X-Tfes_XVIPCD"/>
    <property type="match status" value="1"/>
</dbReference>
<sequence length="797" mass="84015">MELAMSNQHNEVRAHAIQEQNHLVQQLRDSGNGREADQLQAAYHAREMSGLAADVYLSAKGEGEPPAGWTRASSDPAALRAAGINLSDEELKGLLQPADSGFRAEIYLPDKSVLGEHAKPVVVYKGSTGEIIDPSAPGGRRESGGEDFLNNGQQGIGMRSDYYDRAMKLAVRLKEEASGGFEIAGHSLGGGMASAAAAVTGARATTFNASGLHPETPARFARENGLPTFNPQQVVRTYQTSDEVLNDVQNGLQRLTEQQRQGYGLLANEAGLLLREPMMQKLVGDKLGQMLPPGAQTAAAQFIEQLATTSGQEALRNVPVAVGQVHFLDPKMRDAGGRLMDRPLTPTPSQVAELAGPLSSVLHAAGQGMRVGRVVGEQVERVGTGVSHVLDKAGDGAEAVLRTQGMAIGQVVEMGSTTMSVSVKAGTTIVAQGQELLGQIESAKHRVDGRLASDGLSLLARGASLFGQDELAKELQGKAESARTSYQHKAAEATEQAQQSAQSTRAWGLQQAGAIDHSGQWVSGKLRDGYATAGAHVNRGYDLAGQQVTVITEKAPVVLAVGGGIVAAVDGAGRTHMPSGKQPMAGYNLAQTGTLAMQVGPAFTEATARHGMVETVIPSLDANLAAQEAQARKLIEQGQRIAPEVPTRASLDGVGTIRSLVGINDPAHQDYRPFFKGAQAGVYAIDAQFNHPSDLCSEQLAGALAAKAKQDGLHSIQSVVLSNDGTRCFASDTQDPTAINRQLAYVDVSLARQQPLSVSTEQVAEVNRQQAHSGVPQPPAGLDTQHEQEQQNARRMG</sequence>
<feature type="region of interest" description="Disordered" evidence="1">
    <location>
        <begin position="132"/>
        <end position="154"/>
    </location>
</feature>
<evidence type="ECO:0000313" key="3">
    <source>
        <dbReference type="EMBL" id="KRG57061.1"/>
    </source>
</evidence>
<dbReference type="SUPFAM" id="SSF53474">
    <property type="entry name" value="alpha/beta-Hydrolases"/>
    <property type="match status" value="1"/>
</dbReference>
<dbReference type="AlphaFoldDB" id="A0A0R0BIM2"/>
<name>A0A0R0BIM2_9GAMM</name>
<dbReference type="InterPro" id="IPR029058">
    <property type="entry name" value="AB_hydrolase_fold"/>
</dbReference>
<proteinExistence type="predicted"/>
<evidence type="ECO:0000313" key="4">
    <source>
        <dbReference type="Proteomes" id="UP000051254"/>
    </source>
</evidence>
<comment type="caution">
    <text evidence="3">The sequence shown here is derived from an EMBL/GenBank/DDBJ whole genome shotgun (WGS) entry which is preliminary data.</text>
</comment>
<evidence type="ECO:0000259" key="2">
    <source>
        <dbReference type="Pfam" id="PF20410"/>
    </source>
</evidence>
<organism evidence="3 4">
    <name type="scientific">Stenotrophomonas koreensis</name>
    <dbReference type="NCBI Taxonomy" id="266128"/>
    <lineage>
        <taxon>Bacteria</taxon>
        <taxon>Pseudomonadati</taxon>
        <taxon>Pseudomonadota</taxon>
        <taxon>Gammaproteobacteria</taxon>
        <taxon>Lysobacterales</taxon>
        <taxon>Lysobacteraceae</taxon>
        <taxon>Stenotrophomonas</taxon>
    </lineage>
</organism>
<dbReference type="Pfam" id="PF26363">
    <property type="entry name" value="Phospholipase-like"/>
    <property type="match status" value="1"/>
</dbReference>
<reference evidence="3 4" key="1">
    <citation type="submission" date="2015-05" db="EMBL/GenBank/DDBJ databases">
        <title>Genome sequencing and analysis of members of genus Stenotrophomonas.</title>
        <authorList>
            <person name="Patil P.P."/>
            <person name="Midha S."/>
            <person name="Patil P.B."/>
        </authorList>
    </citation>
    <scope>NUCLEOTIDE SEQUENCE [LARGE SCALE GENOMIC DNA]</scope>
    <source>
        <strain evidence="3 4">DSM 17805</strain>
    </source>
</reference>
<gene>
    <name evidence="3" type="ORF">ABB25_10475</name>
</gene>
<evidence type="ECO:0000256" key="1">
    <source>
        <dbReference type="SAM" id="MobiDB-lite"/>
    </source>
</evidence>
<feature type="region of interest" description="Disordered" evidence="1">
    <location>
        <begin position="761"/>
        <end position="797"/>
    </location>
</feature>
<feature type="domain" description="X-Tfes XVIPCD" evidence="2">
    <location>
        <begin position="664"/>
        <end position="764"/>
    </location>
</feature>
<feature type="compositionally biased region" description="Polar residues" evidence="1">
    <location>
        <begin position="761"/>
        <end position="772"/>
    </location>
</feature>
<protein>
    <recommendedName>
        <fullName evidence="2">X-Tfes XVIPCD domain-containing protein</fullName>
    </recommendedName>
</protein>
<dbReference type="OrthoDB" id="9807902at2"/>
<keyword evidence="4" id="KW-1185">Reference proteome</keyword>
<dbReference type="PATRIC" id="fig|266128.3.peg.971"/>
<dbReference type="EMBL" id="LDJH01000017">
    <property type="protein sequence ID" value="KRG57061.1"/>
    <property type="molecule type" value="Genomic_DNA"/>
</dbReference>